<dbReference type="Proteomes" id="UP000722791">
    <property type="component" value="Unassembled WGS sequence"/>
</dbReference>
<evidence type="ECO:0000256" key="2">
    <source>
        <dbReference type="SAM" id="MobiDB-lite"/>
    </source>
</evidence>
<dbReference type="SUPFAM" id="SSF52047">
    <property type="entry name" value="RNI-like"/>
    <property type="match status" value="1"/>
</dbReference>
<comment type="caution">
    <text evidence="3">The sequence shown here is derived from an EMBL/GenBank/DDBJ whole genome shotgun (WGS) entry which is preliminary data.</text>
</comment>
<dbReference type="EMBL" id="BNCP01000071">
    <property type="protein sequence ID" value="GIL91983.1"/>
    <property type="molecule type" value="Genomic_DNA"/>
</dbReference>
<reference evidence="3" key="1">
    <citation type="journal article" date="2021" name="Proc. Natl. Acad. Sci. U.S.A.">
        <title>Three genomes in the algal genus Volvox reveal the fate of a haploid sex-determining region after a transition to homothallism.</title>
        <authorList>
            <person name="Yamamoto K."/>
            <person name="Hamaji T."/>
            <person name="Kawai-Toyooka H."/>
            <person name="Matsuzaki R."/>
            <person name="Takahashi F."/>
            <person name="Nishimura Y."/>
            <person name="Kawachi M."/>
            <person name="Noguchi H."/>
            <person name="Minakuchi Y."/>
            <person name="Umen J.G."/>
            <person name="Toyoda A."/>
            <person name="Nozaki H."/>
        </authorList>
    </citation>
    <scope>NUCLEOTIDE SEQUENCE</scope>
    <source>
        <strain evidence="4">NIES-3785</strain>
        <strain evidence="3">NIES-3786</strain>
    </source>
</reference>
<name>A0A8J4FYM8_9CHLO</name>
<evidence type="ECO:0000313" key="3">
    <source>
        <dbReference type="EMBL" id="GIL91983.1"/>
    </source>
</evidence>
<dbReference type="EMBL" id="BNCQ01000070">
    <property type="protein sequence ID" value="GIM15834.1"/>
    <property type="molecule type" value="Genomic_DNA"/>
</dbReference>
<comment type="subcellular location">
    <subcellularLocation>
        <location evidence="1">Cytoplasm</location>
        <location evidence="1">Cytoskeleton</location>
        <location evidence="1">Cilium axoneme</location>
    </subcellularLocation>
</comment>
<dbReference type="AlphaFoldDB" id="A0A8J4FYM8"/>
<feature type="compositionally biased region" description="Basic and acidic residues" evidence="2">
    <location>
        <begin position="433"/>
        <end position="450"/>
    </location>
</feature>
<organism evidence="3 5">
    <name type="scientific">Volvox reticuliferus</name>
    <dbReference type="NCBI Taxonomy" id="1737510"/>
    <lineage>
        <taxon>Eukaryota</taxon>
        <taxon>Viridiplantae</taxon>
        <taxon>Chlorophyta</taxon>
        <taxon>core chlorophytes</taxon>
        <taxon>Chlorophyceae</taxon>
        <taxon>CS clade</taxon>
        <taxon>Chlamydomonadales</taxon>
        <taxon>Volvocaceae</taxon>
        <taxon>Volvox</taxon>
    </lineage>
</organism>
<gene>
    <name evidence="3" type="ORF">Vretifemale_19660</name>
    <name evidence="4" type="ORF">Vretimale_18503</name>
</gene>
<evidence type="ECO:0000313" key="5">
    <source>
        <dbReference type="Proteomes" id="UP000747110"/>
    </source>
</evidence>
<protein>
    <submittedName>
        <fullName evidence="3">Uncharacterized protein</fullName>
    </submittedName>
</protein>
<proteinExistence type="predicted"/>
<sequence length="541" mass="57799">MVRRGTDAWGEDDVRSIPGQTEERADSGGPSGLRDANALPLPRSVSRLLPGILVPAAGAIPPAGAVPPLRALVLGFLGRHVDSLVSQLGPRLAILPADVKACLLCVARRRGMLSNRVLLALADDGWTLMDLAGATVLTERALRQALMRCPHLRALDITGISSTSPTLLRTLPDLCPSLELLAVGGCKAQEAAMLEVLPDLIPHVRVREQPHDAVQESWEDVVSEAGAPIPDPGIHCGLQRLKLIVWPSPPPLVLHIVRTVNPRVIVIESLPPHAQGAYGSTIDNMNSGNGPQPLLPLLQAAREDAVGSPCGNGISRRVKLPGFAAAESSRSGSKPGIQVIRVRKPSTEASPSPLYVAAKSRSHPHHGEHGGGSRGGRYLAPHLRQQRQQDQQQQLPAAEHGGADSLAAEASGGSQTGGPVSPPPLQLPLQQHQRLEDHYHCRQQKQHDPQSDASQQSGSGRRQLDDGLAALVAGEAWEGLGSSSGERKEEELHIAEKFRRAYEEQDARLRAKAAREAAAAMRYELRSSGVARALAQWLDQE</sequence>
<accession>A0A8J4FYM8</accession>
<dbReference type="GO" id="GO:0005930">
    <property type="term" value="C:axoneme"/>
    <property type="evidence" value="ECO:0007669"/>
    <property type="project" value="UniProtKB-SubCell"/>
</dbReference>
<dbReference type="Proteomes" id="UP000747110">
    <property type="component" value="Unassembled WGS sequence"/>
</dbReference>
<feature type="compositionally biased region" description="Polar residues" evidence="2">
    <location>
        <begin position="451"/>
        <end position="460"/>
    </location>
</feature>
<dbReference type="InterPro" id="IPR032675">
    <property type="entry name" value="LRR_dom_sf"/>
</dbReference>
<evidence type="ECO:0000256" key="1">
    <source>
        <dbReference type="ARBA" id="ARBA00004430"/>
    </source>
</evidence>
<keyword evidence="5" id="KW-1185">Reference proteome</keyword>
<feature type="region of interest" description="Disordered" evidence="2">
    <location>
        <begin position="1"/>
        <end position="36"/>
    </location>
</feature>
<evidence type="ECO:0000313" key="4">
    <source>
        <dbReference type="EMBL" id="GIM15834.1"/>
    </source>
</evidence>
<dbReference type="Gene3D" id="3.80.10.10">
    <property type="entry name" value="Ribonuclease Inhibitor"/>
    <property type="match status" value="1"/>
</dbReference>
<dbReference type="OrthoDB" id="10257471at2759"/>
<feature type="region of interest" description="Disordered" evidence="2">
    <location>
        <begin position="324"/>
        <end position="463"/>
    </location>
</feature>